<gene>
    <name evidence="1" type="primary">ZBED5_186</name>
    <name evidence="1" type="ORF">AVEN_47463_1</name>
</gene>
<dbReference type="AlphaFoldDB" id="A0A4Y2S728"/>
<name>A0A4Y2S728_ARAVE</name>
<dbReference type="PANTHER" id="PTHR45913">
    <property type="entry name" value="EPM2A-INTERACTING PROTEIN 1"/>
    <property type="match status" value="1"/>
</dbReference>
<dbReference type="SUPFAM" id="SSF53098">
    <property type="entry name" value="Ribonuclease H-like"/>
    <property type="match status" value="1"/>
</dbReference>
<proteinExistence type="predicted"/>
<dbReference type="OrthoDB" id="6436985at2759"/>
<accession>A0A4Y2S728</accession>
<keyword evidence="2" id="KW-1185">Reference proteome</keyword>
<dbReference type="PANTHER" id="PTHR45913:SF19">
    <property type="entry name" value="LOW QUALITY PROTEIN: ZINC FINGER BED DOMAIN-CONTAINING PROTEIN 5-LIKE"/>
    <property type="match status" value="1"/>
</dbReference>
<dbReference type="EMBL" id="BGPR01020105">
    <property type="protein sequence ID" value="GBN83817.1"/>
    <property type="molecule type" value="Genomic_DNA"/>
</dbReference>
<evidence type="ECO:0000313" key="2">
    <source>
        <dbReference type="Proteomes" id="UP000499080"/>
    </source>
</evidence>
<dbReference type="Proteomes" id="UP000499080">
    <property type="component" value="Unassembled WGS sequence"/>
</dbReference>
<comment type="caution">
    <text evidence="1">The sequence shown here is derived from an EMBL/GenBank/DDBJ whole genome shotgun (WGS) entry which is preliminary data.</text>
</comment>
<dbReference type="InterPro" id="IPR012337">
    <property type="entry name" value="RNaseH-like_sf"/>
</dbReference>
<sequence length="470" mass="53456">MASYLVSYRIAQAGEAHTVAENLIKPCVKDIIECMFDEKAAKVIDTIPLSNDTISRRIGYLAENVKSTLISRIKSTKFSLQMDESTDVAGLAILMVIVRYPYLDSFHEDLLICKPLPTITSGTEIFKLLDKFFAENSILWDNCVDVCTDGAKAMTGKMSGAIAKIKEKAKGCSSSHCILHRHALAMKKMPPFIREVLSETVKIINFIKSRPKNNRLFKILCDDMGSMHTSLLLHTEIRWLSRGKSLIRLFELRNEVGIFLRDNNFALGEKLCDERWLMKLAYLADIFKKINDLYFSLQGKAVTVFDATDQVEEFKKKLKYWVESIKTGTLDCFPITKGFGEELESDIPADILNEFEVHLLRLIDAFNSYFPKGLHENIQENVWVVEPYSISVKPSSLTSQEYECLLDLTSDTAITSKFKTEKSISDFWCTLKDEFKILSDKAKLILLPFATTYLVETGFSAYTATKTKYR</sequence>
<protein>
    <submittedName>
        <fullName evidence="1">Zinc finger BED domain-containing protein 5</fullName>
    </submittedName>
</protein>
<organism evidence="1 2">
    <name type="scientific">Araneus ventricosus</name>
    <name type="common">Orbweaver spider</name>
    <name type="synonym">Epeira ventricosa</name>
    <dbReference type="NCBI Taxonomy" id="182803"/>
    <lineage>
        <taxon>Eukaryota</taxon>
        <taxon>Metazoa</taxon>
        <taxon>Ecdysozoa</taxon>
        <taxon>Arthropoda</taxon>
        <taxon>Chelicerata</taxon>
        <taxon>Arachnida</taxon>
        <taxon>Araneae</taxon>
        <taxon>Araneomorphae</taxon>
        <taxon>Entelegynae</taxon>
        <taxon>Araneoidea</taxon>
        <taxon>Araneidae</taxon>
        <taxon>Araneus</taxon>
    </lineage>
</organism>
<evidence type="ECO:0000313" key="1">
    <source>
        <dbReference type="EMBL" id="GBN83817.1"/>
    </source>
</evidence>
<reference evidence="1 2" key="1">
    <citation type="journal article" date="2019" name="Sci. Rep.">
        <title>Orb-weaving spider Araneus ventricosus genome elucidates the spidroin gene catalogue.</title>
        <authorList>
            <person name="Kono N."/>
            <person name="Nakamura H."/>
            <person name="Ohtoshi R."/>
            <person name="Moran D.A.P."/>
            <person name="Shinohara A."/>
            <person name="Yoshida Y."/>
            <person name="Fujiwara M."/>
            <person name="Mori M."/>
            <person name="Tomita M."/>
            <person name="Arakawa K."/>
        </authorList>
    </citation>
    <scope>NUCLEOTIDE SEQUENCE [LARGE SCALE GENOMIC DNA]</scope>
</reference>